<dbReference type="GO" id="GO:0042981">
    <property type="term" value="P:regulation of apoptotic process"/>
    <property type="evidence" value="ECO:0007669"/>
    <property type="project" value="InterPro"/>
</dbReference>
<evidence type="ECO:0000256" key="5">
    <source>
        <dbReference type="SAM" id="MobiDB-lite"/>
    </source>
</evidence>
<dbReference type="GO" id="GO:0005164">
    <property type="term" value="F:tumor necrosis factor receptor binding"/>
    <property type="evidence" value="ECO:0007669"/>
    <property type="project" value="TreeGrafter"/>
</dbReference>
<dbReference type="GeneID" id="106165819"/>
<dbReference type="Gene3D" id="2.60.210.10">
    <property type="entry name" value="Apoptosis, Tumor Necrosis Factor Receptor Associated Protein 2, Chain A"/>
    <property type="match status" value="1"/>
</dbReference>
<dbReference type="RefSeq" id="XP_013399629.1">
    <property type="nucleotide sequence ID" value="XM_013544175.1"/>
</dbReference>
<dbReference type="GO" id="GO:0009898">
    <property type="term" value="C:cytoplasmic side of plasma membrane"/>
    <property type="evidence" value="ECO:0007669"/>
    <property type="project" value="TreeGrafter"/>
</dbReference>
<dbReference type="SMART" id="SM00061">
    <property type="entry name" value="MATH"/>
    <property type="match status" value="1"/>
</dbReference>
<keyword evidence="4" id="KW-0175">Coiled coil</keyword>
<dbReference type="KEGG" id="lak:106165819"/>
<dbReference type="PIRSF" id="PIRSF015614">
    <property type="entry name" value="TRAF"/>
    <property type="match status" value="1"/>
</dbReference>
<dbReference type="OrthoDB" id="5947827at2759"/>
<name>A0A1S3IQ17_LINAN</name>
<feature type="domain" description="MATH" evidence="6">
    <location>
        <begin position="199"/>
        <end position="345"/>
    </location>
</feature>
<feature type="compositionally biased region" description="Basic and acidic residues" evidence="5">
    <location>
        <begin position="88"/>
        <end position="105"/>
    </location>
</feature>
<dbReference type="Pfam" id="PF21355">
    <property type="entry name" value="TRAF-mep_MATH"/>
    <property type="match status" value="1"/>
</dbReference>
<dbReference type="STRING" id="7574.A0A1S3IQ17"/>
<dbReference type="PANTHER" id="PTHR10131:SF138">
    <property type="entry name" value="RE66324P"/>
    <property type="match status" value="1"/>
</dbReference>
<keyword evidence="7" id="KW-1185">Reference proteome</keyword>
<protein>
    <submittedName>
        <fullName evidence="8">TNF receptor-associated factor 2-like</fullName>
    </submittedName>
</protein>
<dbReference type="Pfam" id="PF16673">
    <property type="entry name" value="TRAF_BIRC3_bd"/>
    <property type="match status" value="1"/>
</dbReference>
<evidence type="ECO:0000256" key="2">
    <source>
        <dbReference type="ARBA" id="ARBA00022703"/>
    </source>
</evidence>
<dbReference type="PANTHER" id="PTHR10131">
    <property type="entry name" value="TNF RECEPTOR ASSOCIATED FACTOR"/>
    <property type="match status" value="1"/>
</dbReference>
<dbReference type="AlphaFoldDB" id="A0A1S3IQ17"/>
<dbReference type="PROSITE" id="PS50144">
    <property type="entry name" value="MATH"/>
    <property type="match status" value="1"/>
</dbReference>
<keyword evidence="3" id="KW-0832">Ubl conjugation</keyword>
<keyword evidence="2" id="KW-0053">Apoptosis</keyword>
<organism evidence="7 8">
    <name type="scientific">Lingula anatina</name>
    <name type="common">Brachiopod</name>
    <name type="synonym">Lingula unguis</name>
    <dbReference type="NCBI Taxonomy" id="7574"/>
    <lineage>
        <taxon>Eukaryota</taxon>
        <taxon>Metazoa</taxon>
        <taxon>Spiralia</taxon>
        <taxon>Lophotrochozoa</taxon>
        <taxon>Brachiopoda</taxon>
        <taxon>Linguliformea</taxon>
        <taxon>Lingulata</taxon>
        <taxon>Lingulida</taxon>
        <taxon>Linguloidea</taxon>
        <taxon>Lingulidae</taxon>
        <taxon>Lingula</taxon>
    </lineage>
</organism>
<evidence type="ECO:0000259" key="6">
    <source>
        <dbReference type="PROSITE" id="PS50144"/>
    </source>
</evidence>
<dbReference type="InterPro" id="IPR012227">
    <property type="entry name" value="TNF_rcpt-assoc_TRAF_met"/>
</dbReference>
<evidence type="ECO:0000256" key="1">
    <source>
        <dbReference type="ARBA" id="ARBA00022499"/>
    </source>
</evidence>
<dbReference type="GO" id="GO:0007165">
    <property type="term" value="P:signal transduction"/>
    <property type="evidence" value="ECO:0007669"/>
    <property type="project" value="InterPro"/>
</dbReference>
<dbReference type="FunFam" id="2.60.210.10:FF:000001">
    <property type="entry name" value="TNF receptor-associated factor"/>
    <property type="match status" value="1"/>
</dbReference>
<dbReference type="InterPro" id="IPR008974">
    <property type="entry name" value="TRAF-like"/>
</dbReference>
<accession>A0A1S3IQ17</accession>
<dbReference type="GO" id="GO:0006915">
    <property type="term" value="P:apoptotic process"/>
    <property type="evidence" value="ECO:0007669"/>
    <property type="project" value="UniProtKB-KW"/>
</dbReference>
<dbReference type="InterPro" id="IPR032070">
    <property type="entry name" value="TRAF_BIRC3-bd"/>
</dbReference>
<dbReference type="Proteomes" id="UP000085678">
    <property type="component" value="Unplaced"/>
</dbReference>
<reference evidence="8" key="1">
    <citation type="submission" date="2025-08" db="UniProtKB">
        <authorList>
            <consortium name="RefSeq"/>
        </authorList>
    </citation>
    <scope>IDENTIFICATION</scope>
    <source>
        <tissue evidence="8">Gonads</tissue>
    </source>
</reference>
<evidence type="ECO:0000313" key="7">
    <source>
        <dbReference type="Proteomes" id="UP000085678"/>
    </source>
</evidence>
<evidence type="ECO:0000256" key="4">
    <source>
        <dbReference type="ARBA" id="ARBA00023054"/>
    </source>
</evidence>
<dbReference type="GO" id="GO:0008270">
    <property type="term" value="F:zinc ion binding"/>
    <property type="evidence" value="ECO:0007669"/>
    <property type="project" value="InterPro"/>
</dbReference>
<dbReference type="SUPFAM" id="SSF49599">
    <property type="entry name" value="TRAF domain-like"/>
    <property type="match status" value="1"/>
</dbReference>
<gene>
    <name evidence="8" type="primary">LOC106165819</name>
</gene>
<evidence type="ECO:0000256" key="3">
    <source>
        <dbReference type="ARBA" id="ARBA00022843"/>
    </source>
</evidence>
<evidence type="ECO:0000313" key="8">
    <source>
        <dbReference type="RefSeq" id="XP_013399629.1"/>
    </source>
</evidence>
<dbReference type="Gene3D" id="1.20.5.170">
    <property type="match status" value="1"/>
</dbReference>
<feature type="region of interest" description="Disordered" evidence="5">
    <location>
        <begin position="88"/>
        <end position="109"/>
    </location>
</feature>
<keyword evidence="1" id="KW-1017">Isopeptide bond</keyword>
<sequence length="350" mass="39613">MIAHQETECPKNKRTCPYGCELGDGSIEEHMESSAVVHLDFLRDKVTILQIHADSVRDGSRAREQISARVSCLQDQLTECDRKRGDIEKKTEDAMQTRERRERSNAEQFSAEVAQLTSRNGAMNSQVDTFEGMVAVLNREVEKVCCTLESYPAQRSLDVEGIDFQERKVKTIERALALKDVTMAEQDLRLQALENASYDGVLVWKVNEFARKRHDAVSGRATSIYSNAFYTGPHGYKMCCRLYLNGDGMGKGTHISLFFVVMRGYYDALLKWPFSQKVTLMLLDLNNREHVQDAFRPDPTSSSFQRPTSEMNIASGCPLFVPLSQLQRPGTAYIKDDAIFIKVVVDCKDL</sequence>
<dbReference type="InterPro" id="IPR049342">
    <property type="entry name" value="TRAF1-6_MATH_dom"/>
</dbReference>
<dbReference type="InterPro" id="IPR002083">
    <property type="entry name" value="MATH/TRAF_dom"/>
</dbReference>
<dbReference type="InParanoid" id="A0A1S3IQ17"/>
<proteinExistence type="predicted"/>
<dbReference type="GO" id="GO:0043122">
    <property type="term" value="P:regulation of canonical NF-kappaB signal transduction"/>
    <property type="evidence" value="ECO:0007669"/>
    <property type="project" value="TreeGrafter"/>
</dbReference>